<evidence type="ECO:0008006" key="3">
    <source>
        <dbReference type="Google" id="ProtNLM"/>
    </source>
</evidence>
<name>A0ABW5Z4H3_9FLAO</name>
<accession>A0ABW5Z4H3</accession>
<organism evidence="1 2">
    <name type="scientific">Flavobacterium ardleyense</name>
    <dbReference type="NCBI Taxonomy" id="2038737"/>
    <lineage>
        <taxon>Bacteria</taxon>
        <taxon>Pseudomonadati</taxon>
        <taxon>Bacteroidota</taxon>
        <taxon>Flavobacteriia</taxon>
        <taxon>Flavobacteriales</taxon>
        <taxon>Flavobacteriaceae</taxon>
        <taxon>Flavobacterium</taxon>
    </lineage>
</organism>
<comment type="caution">
    <text evidence="1">The sequence shown here is derived from an EMBL/GenBank/DDBJ whole genome shotgun (WGS) entry which is preliminary data.</text>
</comment>
<dbReference type="EMBL" id="JBHUOL010000006">
    <property type="protein sequence ID" value="MFD2907618.1"/>
    <property type="molecule type" value="Genomic_DNA"/>
</dbReference>
<proteinExistence type="predicted"/>
<sequence length="509" mass="57862">MKIELKNLAIVISLLFLCSCTNEDFTKNESSQEIIKQKDSKSILKENFAFSLMKSIKESKVLRDLIKNEALKMFNKDFEVLVYLIKDIRLENGATFEETINRNAENNFQLSKLLSVEPTLTILVPELPQGSFSAKIWNTASEIPAVALRTNYTNEVPLITPDLNLEMIPSDLVPGFPVIVVKNNERVISNLENPNIRNLKTKTVFEKDGVIIKFWADSFDNENEKNNAARFVRNLDPVLVSSYDVYDQQNPNLDGWQRDYIYYGIQPTAPNGQFTYDFQEHLRSFSMTGDAINAYNKISDQTGDPKMVSYHRVNTSHWTGGFYEFKVRTIINAKNGVGNELINGFTVSPDQLFFLEYEIVKGSFTFKYYRLKNISNQTVLVDIPLINWDLDEYASSIKIEIEEVDLTTTTVLTDSRSVKFATNFSIDATFGIKVKTGLKFGASLETTQIKTVQKTFTEGNDFLGAAIVNFADKVIIGRRRGGILGVEGWQTRDYTTGYCKFSIEPKKVQ</sequence>
<keyword evidence="2" id="KW-1185">Reference proteome</keyword>
<dbReference type="PROSITE" id="PS51257">
    <property type="entry name" value="PROKAR_LIPOPROTEIN"/>
    <property type="match status" value="1"/>
</dbReference>
<protein>
    <recommendedName>
        <fullName evidence="3">Lipoprotein</fullName>
    </recommendedName>
</protein>
<reference evidence="2" key="1">
    <citation type="journal article" date="2019" name="Int. J. Syst. Evol. Microbiol.">
        <title>The Global Catalogue of Microorganisms (GCM) 10K type strain sequencing project: providing services to taxonomists for standard genome sequencing and annotation.</title>
        <authorList>
            <consortium name="The Broad Institute Genomics Platform"/>
            <consortium name="The Broad Institute Genome Sequencing Center for Infectious Disease"/>
            <person name="Wu L."/>
            <person name="Ma J."/>
        </authorList>
    </citation>
    <scope>NUCLEOTIDE SEQUENCE [LARGE SCALE GENOMIC DNA]</scope>
    <source>
        <strain evidence="2">KCTC 52644</strain>
    </source>
</reference>
<evidence type="ECO:0000313" key="1">
    <source>
        <dbReference type="EMBL" id="MFD2907618.1"/>
    </source>
</evidence>
<dbReference type="Proteomes" id="UP001597549">
    <property type="component" value="Unassembled WGS sequence"/>
</dbReference>
<gene>
    <name evidence="1" type="ORF">ACFSX9_02610</name>
</gene>
<dbReference type="RefSeq" id="WP_379804027.1">
    <property type="nucleotide sequence ID" value="NZ_JBHUOL010000006.1"/>
</dbReference>
<evidence type="ECO:0000313" key="2">
    <source>
        <dbReference type="Proteomes" id="UP001597549"/>
    </source>
</evidence>